<evidence type="ECO:0000313" key="2">
    <source>
        <dbReference type="Proteomes" id="UP001497497"/>
    </source>
</evidence>
<feature type="non-terminal residue" evidence="1">
    <location>
        <position position="67"/>
    </location>
</feature>
<name>A0AAV2H0A0_LYMST</name>
<evidence type="ECO:0008006" key="3">
    <source>
        <dbReference type="Google" id="ProtNLM"/>
    </source>
</evidence>
<organism evidence="1 2">
    <name type="scientific">Lymnaea stagnalis</name>
    <name type="common">Great pond snail</name>
    <name type="synonym">Helix stagnalis</name>
    <dbReference type="NCBI Taxonomy" id="6523"/>
    <lineage>
        <taxon>Eukaryota</taxon>
        <taxon>Metazoa</taxon>
        <taxon>Spiralia</taxon>
        <taxon>Lophotrochozoa</taxon>
        <taxon>Mollusca</taxon>
        <taxon>Gastropoda</taxon>
        <taxon>Heterobranchia</taxon>
        <taxon>Euthyneura</taxon>
        <taxon>Panpulmonata</taxon>
        <taxon>Hygrophila</taxon>
        <taxon>Lymnaeoidea</taxon>
        <taxon>Lymnaeidae</taxon>
        <taxon>Lymnaea</taxon>
    </lineage>
</organism>
<sequence>GISARPVNEDLIRLSTYCEKWRLKVNNTKAVYTVFTKKPQAKQHITLSLQGTIPQKEDNPIYLGLQL</sequence>
<accession>A0AAV2H0A0</accession>
<protein>
    <recommendedName>
        <fullName evidence="3">Reverse transcriptase</fullName>
    </recommendedName>
</protein>
<gene>
    <name evidence="1" type="ORF">GSLYS_00000972001</name>
</gene>
<dbReference type="Proteomes" id="UP001497497">
    <property type="component" value="Unassembled WGS sequence"/>
</dbReference>
<evidence type="ECO:0000313" key="1">
    <source>
        <dbReference type="EMBL" id="CAL1526795.1"/>
    </source>
</evidence>
<feature type="non-terminal residue" evidence="1">
    <location>
        <position position="1"/>
    </location>
</feature>
<proteinExistence type="predicted"/>
<dbReference type="EMBL" id="CAXITT010000009">
    <property type="protein sequence ID" value="CAL1526795.1"/>
    <property type="molecule type" value="Genomic_DNA"/>
</dbReference>
<comment type="caution">
    <text evidence="1">The sequence shown here is derived from an EMBL/GenBank/DDBJ whole genome shotgun (WGS) entry which is preliminary data.</text>
</comment>
<keyword evidence="2" id="KW-1185">Reference proteome</keyword>
<reference evidence="1 2" key="1">
    <citation type="submission" date="2024-04" db="EMBL/GenBank/DDBJ databases">
        <authorList>
            <consortium name="Genoscope - CEA"/>
            <person name="William W."/>
        </authorList>
    </citation>
    <scope>NUCLEOTIDE SEQUENCE [LARGE SCALE GENOMIC DNA]</scope>
</reference>
<dbReference type="AlphaFoldDB" id="A0AAV2H0A0"/>